<dbReference type="RefSeq" id="XP_006812954.1">
    <property type="nucleotide sequence ID" value="XM_006812891.1"/>
</dbReference>
<dbReference type="Proteomes" id="UP000694865">
    <property type="component" value="Unplaced"/>
</dbReference>
<dbReference type="Gene3D" id="3.40.50.1100">
    <property type="match status" value="2"/>
</dbReference>
<dbReference type="SUPFAM" id="SSF53686">
    <property type="entry name" value="Tryptophan synthase beta subunit-like PLP-dependent enzymes"/>
    <property type="match status" value="1"/>
</dbReference>
<evidence type="ECO:0000256" key="1">
    <source>
        <dbReference type="ARBA" id="ARBA00001933"/>
    </source>
</evidence>
<name>A0ABM0LYW3_SACKO</name>
<keyword evidence="3" id="KW-1185">Reference proteome</keyword>
<protein>
    <submittedName>
        <fullName evidence="4">Cystathionine beta-synthase-like</fullName>
    </submittedName>
</protein>
<dbReference type="GeneID" id="102809819"/>
<dbReference type="InterPro" id="IPR050214">
    <property type="entry name" value="Cys_Synth/Cystath_Beta-Synth"/>
</dbReference>
<evidence type="ECO:0000313" key="4">
    <source>
        <dbReference type="RefSeq" id="XP_006812954.1"/>
    </source>
</evidence>
<dbReference type="InterPro" id="IPR001216">
    <property type="entry name" value="P-phosphate_BS"/>
</dbReference>
<dbReference type="InterPro" id="IPR001926">
    <property type="entry name" value="TrpB-like_PALP"/>
</dbReference>
<dbReference type="Gene3D" id="3.10.580.10">
    <property type="entry name" value="CBS-domain"/>
    <property type="match status" value="1"/>
</dbReference>
<dbReference type="Pfam" id="PF00291">
    <property type="entry name" value="PALP"/>
    <property type="match status" value="1"/>
</dbReference>
<evidence type="ECO:0000313" key="3">
    <source>
        <dbReference type="Proteomes" id="UP000694865"/>
    </source>
</evidence>
<dbReference type="PROSITE" id="PS00901">
    <property type="entry name" value="CYS_SYNTHASE"/>
    <property type="match status" value="1"/>
</dbReference>
<organism evidence="3 4">
    <name type="scientific">Saccoglossus kowalevskii</name>
    <name type="common">Acorn worm</name>
    <dbReference type="NCBI Taxonomy" id="10224"/>
    <lineage>
        <taxon>Eukaryota</taxon>
        <taxon>Metazoa</taxon>
        <taxon>Hemichordata</taxon>
        <taxon>Enteropneusta</taxon>
        <taxon>Harrimaniidae</taxon>
        <taxon>Saccoglossus</taxon>
    </lineage>
</organism>
<reference evidence="4" key="1">
    <citation type="submission" date="2025-08" db="UniProtKB">
        <authorList>
            <consortium name="RefSeq"/>
        </authorList>
    </citation>
    <scope>IDENTIFICATION</scope>
    <source>
        <tissue evidence="4">Testes</tissue>
    </source>
</reference>
<gene>
    <name evidence="4" type="primary">LOC102809819</name>
</gene>
<evidence type="ECO:0000259" key="2">
    <source>
        <dbReference type="Pfam" id="PF00291"/>
    </source>
</evidence>
<dbReference type="CDD" id="cd01561">
    <property type="entry name" value="CBS_like"/>
    <property type="match status" value="1"/>
</dbReference>
<dbReference type="InterPro" id="IPR036052">
    <property type="entry name" value="TrpB-like_PALP_sf"/>
</dbReference>
<sequence>MDTQNDKNTLNFSPDTPSKCTWATGNDIKNSPHRHVQITPSEEKILPNILSQTRNTPIVRINKLNKDAKLKCELLAKCEYFNAGGSVKDRIGRRMIEDAEEKGLIKPGDVIIEPTAGNTGIGLALAACVKGYKCIFVMPEYMSMDKVNILHALGAEIVRSPNTTTLDSPDSDFGVAHRLQKEIANSIILNQFRNAENPLVHYDETAEEILQACDGKLDMFIACTGTGGTITGVGRKLKEKCPQCKVIGVRSEAIPGKLNEVEGLKRGFIPTTLDTSIIDKWYECSNKDSFICARRLISEEGLLCDDWMIDRKYLEKQVSTKNQKWREMKVSSLDLVYSPTLIASLSCYDCINIMEMKGLEQMPVLDEKGRVIGIATMGNMNAQLKAGKVNTSTPVSSVTYKQFKKITLDTTLSKLSSILDIDYFSIVINEQMQSSESNDVFCKQTIAIVKKIDLLRFIFKQQEAEALPIEGI</sequence>
<feature type="domain" description="Tryptophan synthase beta chain-like PALP" evidence="2">
    <location>
        <begin position="52"/>
        <end position="305"/>
    </location>
</feature>
<dbReference type="InterPro" id="IPR046342">
    <property type="entry name" value="CBS_dom_sf"/>
</dbReference>
<dbReference type="SUPFAM" id="SSF54631">
    <property type="entry name" value="CBS-domain pair"/>
    <property type="match status" value="1"/>
</dbReference>
<dbReference type="PANTHER" id="PTHR10314">
    <property type="entry name" value="CYSTATHIONINE BETA-SYNTHASE"/>
    <property type="match status" value="1"/>
</dbReference>
<accession>A0ABM0LYW3</accession>
<proteinExistence type="predicted"/>
<comment type="cofactor">
    <cofactor evidence="1">
        <name>pyridoxal 5'-phosphate</name>
        <dbReference type="ChEBI" id="CHEBI:597326"/>
    </cofactor>
</comment>